<organism evidence="3 4">
    <name type="scientific">Candidatus Endoriftia persephonae</name>
    <dbReference type="NCBI Taxonomy" id="393765"/>
    <lineage>
        <taxon>Bacteria</taxon>
        <taxon>Pseudomonadati</taxon>
        <taxon>Pseudomonadota</taxon>
        <taxon>Gammaproteobacteria</taxon>
        <taxon>Chromatiales</taxon>
        <taxon>Sedimenticolaceae</taxon>
        <taxon>Candidatus Endoriftia</taxon>
    </lineage>
</organism>
<accession>A0A9J6ZWZ3</accession>
<sequence length="246" mass="26589">MSLRLVSKRKILWASLAGSAGTSAALVGLFFMLLGLNLHTYTKLTAERVLAKVIVGEKSELGRALMLRIDGKQPIRLDMPGEEWQLDGRFLKWKAWAALLGKTPNVRLERFSSRREKNAQVASEPVIIELIESPGAWISAAMTIAEQLGMVDAYYGSSVYMPLAEGAEFIVSATMSGLGNGYYVSVDPGELGLPGRRDRPVFSPCGVLGDGLADEESPGDPGLDDGDQSQTAATRPERSVLKLMCT</sequence>
<feature type="region of interest" description="Disordered" evidence="1">
    <location>
        <begin position="208"/>
        <end position="239"/>
    </location>
</feature>
<dbReference type="KEGG" id="eps:L0Y14_14605"/>
<dbReference type="Proteomes" id="UP001056649">
    <property type="component" value="Chromosome"/>
</dbReference>
<feature type="transmembrane region" description="Helical" evidence="2">
    <location>
        <begin position="12"/>
        <end position="36"/>
    </location>
</feature>
<evidence type="ECO:0000256" key="2">
    <source>
        <dbReference type="SAM" id="Phobius"/>
    </source>
</evidence>
<feature type="compositionally biased region" description="Acidic residues" evidence="1">
    <location>
        <begin position="212"/>
        <end position="227"/>
    </location>
</feature>
<keyword evidence="2" id="KW-0472">Membrane</keyword>
<reference evidence="3" key="1">
    <citation type="journal article" date="2022" name="Mol. Ecol. Resour.">
        <title>The complete and closed genome of the facultative generalist Candidatus Endoriftia persephone from deep-sea hydrothermal vents.</title>
        <authorList>
            <person name="de Oliveira A.L."/>
            <person name="Srivastava A."/>
            <person name="Espada-Hinojosa S."/>
            <person name="Bright M."/>
        </authorList>
    </citation>
    <scope>NUCLEOTIDE SEQUENCE</scope>
    <source>
        <strain evidence="3">Tica-EPR-9o50.N</strain>
    </source>
</reference>
<dbReference type="EMBL" id="CP090569">
    <property type="protein sequence ID" value="USF87339.1"/>
    <property type="molecule type" value="Genomic_DNA"/>
</dbReference>
<evidence type="ECO:0000313" key="4">
    <source>
        <dbReference type="Proteomes" id="UP001056649"/>
    </source>
</evidence>
<evidence type="ECO:0000313" key="3">
    <source>
        <dbReference type="EMBL" id="USF87339.1"/>
    </source>
</evidence>
<proteinExistence type="predicted"/>
<keyword evidence="2" id="KW-0812">Transmembrane</keyword>
<keyword evidence="4" id="KW-1185">Reference proteome</keyword>
<dbReference type="AlphaFoldDB" id="A0A9J6ZWZ3"/>
<evidence type="ECO:0000256" key="1">
    <source>
        <dbReference type="SAM" id="MobiDB-lite"/>
    </source>
</evidence>
<keyword evidence="2" id="KW-1133">Transmembrane helix</keyword>
<protein>
    <submittedName>
        <fullName evidence="3">Uncharacterized protein</fullName>
    </submittedName>
</protein>
<name>A0A9J6ZWZ3_9GAMM</name>
<gene>
    <name evidence="3" type="ORF">L0Y14_14605</name>
</gene>